<dbReference type="VEuPathDB" id="PlasmoDB:PocGH01_00206600"/>
<keyword evidence="2" id="KW-1185">Reference proteome</keyword>
<protein>
    <submittedName>
        <fullName evidence="1">PIR protein</fullName>
    </submittedName>
</protein>
<evidence type="ECO:0000313" key="2">
    <source>
        <dbReference type="Proteomes" id="UP000242942"/>
    </source>
</evidence>
<dbReference type="EMBL" id="FLRI01000536">
    <property type="protein sequence ID" value="SBT84559.1"/>
    <property type="molecule type" value="Genomic_DNA"/>
</dbReference>
<dbReference type="AlphaFoldDB" id="A0A1D3JFB2"/>
<reference evidence="1 2" key="1">
    <citation type="submission" date="2016-06" db="EMBL/GenBank/DDBJ databases">
        <authorList>
            <consortium name="Pathogen Informatics"/>
        </authorList>
    </citation>
    <scope>NUCLEOTIDE SEQUENCE [LARGE SCALE GENOMIC DNA]</scope>
    <source>
        <strain evidence="1">PocGH01</strain>
    </source>
</reference>
<dbReference type="Proteomes" id="UP000242942">
    <property type="component" value="Unassembled WGS sequence"/>
</dbReference>
<organism evidence="1 2">
    <name type="scientific">Plasmodium ovale</name>
    <name type="common">malaria parasite P. ovale</name>
    <dbReference type="NCBI Taxonomy" id="36330"/>
    <lineage>
        <taxon>Eukaryota</taxon>
        <taxon>Sar</taxon>
        <taxon>Alveolata</taxon>
        <taxon>Apicomplexa</taxon>
        <taxon>Aconoidasida</taxon>
        <taxon>Haemosporida</taxon>
        <taxon>Plasmodiidae</taxon>
        <taxon>Plasmodium</taxon>
        <taxon>Plasmodium (Plasmodium)</taxon>
    </lineage>
</organism>
<name>A0A1D3JFB2_PLAOA</name>
<proteinExistence type="predicted"/>
<evidence type="ECO:0000313" key="1">
    <source>
        <dbReference type="EMBL" id="SBT84559.1"/>
    </source>
</evidence>
<accession>A0A1D3JFB2</accession>
<sequence length="196" mass="23143">MSPSEKRTTNLQEDALPSNLFIDCLFGDNKFENHIKQIEENKSSDNFDSIISIIDDQLCHIIEKIEDGFRNGNNEDEAMCCRNVNYYFDLLYAIIKLPGKLSNDNANNLISKILQKWNKVPHVNDKDKCKRETDLDSICKRSILKHLHDLKLDKMFIKTFSEKYKNYLSKQWEKIIAYTRRYYGNLYIKIENDFIG</sequence>
<gene>
    <name evidence="1" type="primary">PocGH01_00206600</name>
    <name evidence="1" type="ORF">POCGH01_00206600</name>
</gene>
<feature type="non-terminal residue" evidence="1">
    <location>
        <position position="196"/>
    </location>
</feature>